<organism evidence="1 2">
    <name type="scientific">Paracoccus thiocyanatus</name>
    <dbReference type="NCBI Taxonomy" id="34006"/>
    <lineage>
        <taxon>Bacteria</taxon>
        <taxon>Pseudomonadati</taxon>
        <taxon>Pseudomonadota</taxon>
        <taxon>Alphaproteobacteria</taxon>
        <taxon>Rhodobacterales</taxon>
        <taxon>Paracoccaceae</taxon>
        <taxon>Paracoccus</taxon>
    </lineage>
</organism>
<feature type="non-terminal residue" evidence="1">
    <location>
        <position position="83"/>
    </location>
</feature>
<dbReference type="Proteomes" id="UP000256679">
    <property type="component" value="Unassembled WGS sequence"/>
</dbReference>
<name>A0A3D8PA05_9RHOB</name>
<gene>
    <name evidence="1" type="ORF">DIE28_16080</name>
</gene>
<sequence length="83" mass="9052">MRIGYLVNTYPRPSHSFIRREIAALENHGVEIHRLAMRGDAGALSDPADLAEHARTERVLEAGARRLLADLARQGAARPAALA</sequence>
<protein>
    <submittedName>
        <fullName evidence="1">Colanic acid biosynthesis glycosyltransferase WcaL</fullName>
    </submittedName>
</protein>
<keyword evidence="1" id="KW-0808">Transferase</keyword>
<comment type="caution">
    <text evidence="1">The sequence shown here is derived from an EMBL/GenBank/DDBJ whole genome shotgun (WGS) entry which is preliminary data.</text>
</comment>
<evidence type="ECO:0000313" key="1">
    <source>
        <dbReference type="EMBL" id="RDW11999.1"/>
    </source>
</evidence>
<reference evidence="1 2" key="1">
    <citation type="submission" date="2018-05" db="EMBL/GenBank/DDBJ databases">
        <title>Whole genome sequencing of Paracoccus thiocyanatus SST.</title>
        <authorList>
            <person name="Ghosh W."/>
            <person name="Rameez M.J."/>
            <person name="Roy C."/>
        </authorList>
    </citation>
    <scope>NUCLEOTIDE SEQUENCE [LARGE SCALE GENOMIC DNA]</scope>
    <source>
        <strain evidence="1 2">SST</strain>
    </source>
</reference>
<keyword evidence="2" id="KW-1185">Reference proteome</keyword>
<dbReference type="AlphaFoldDB" id="A0A3D8PA05"/>
<dbReference type="EMBL" id="QFCQ01000139">
    <property type="protein sequence ID" value="RDW11999.1"/>
    <property type="molecule type" value="Genomic_DNA"/>
</dbReference>
<proteinExistence type="predicted"/>
<accession>A0A3D8PA05</accession>
<evidence type="ECO:0000313" key="2">
    <source>
        <dbReference type="Proteomes" id="UP000256679"/>
    </source>
</evidence>
<dbReference type="GO" id="GO:0016740">
    <property type="term" value="F:transferase activity"/>
    <property type="evidence" value="ECO:0007669"/>
    <property type="project" value="UniProtKB-KW"/>
</dbReference>